<dbReference type="AlphaFoldDB" id="A0A5J4NJ18"/>
<sequence length="248" mass="27773">MSGNETLGHAVGNKINRIQFPLNNMDPPSLCVRDSMSVGKCGDADGPSLEYDDYQHVCLEGQCWRGSVQNNPGSSANPIYTTQSKLKPERKVQMRIGQRRRSSSHSKSLDSVHLNEPPKLRRGLAYLDFEDGDCEPDDGMTTRLTHTTPESGPDDNSVEPTNDAKLNGSIARWRLRMCRVLKQNLFVRLTKREVRDTNESQPVVDTRDSTGSNRLSSVTGFQPEHLPSADLFHQFGFSNEIQTVPNMR</sequence>
<name>A0A5J4NJ18_9TREM</name>
<proteinExistence type="predicted"/>
<feature type="region of interest" description="Disordered" evidence="1">
    <location>
        <begin position="131"/>
        <end position="163"/>
    </location>
</feature>
<dbReference type="EMBL" id="QNGE01002578">
    <property type="protein sequence ID" value="KAA3675338.1"/>
    <property type="molecule type" value="Genomic_DNA"/>
</dbReference>
<comment type="caution">
    <text evidence="2">The sequence shown here is derived from an EMBL/GenBank/DDBJ whole genome shotgun (WGS) entry which is preliminary data.</text>
</comment>
<feature type="region of interest" description="Disordered" evidence="1">
    <location>
        <begin position="95"/>
        <end position="116"/>
    </location>
</feature>
<organism evidence="2 3">
    <name type="scientific">Paragonimus westermani</name>
    <dbReference type="NCBI Taxonomy" id="34504"/>
    <lineage>
        <taxon>Eukaryota</taxon>
        <taxon>Metazoa</taxon>
        <taxon>Spiralia</taxon>
        <taxon>Lophotrochozoa</taxon>
        <taxon>Platyhelminthes</taxon>
        <taxon>Trematoda</taxon>
        <taxon>Digenea</taxon>
        <taxon>Plagiorchiida</taxon>
        <taxon>Troglotremata</taxon>
        <taxon>Troglotrematidae</taxon>
        <taxon>Paragonimus</taxon>
    </lineage>
</organism>
<dbReference type="Proteomes" id="UP000324629">
    <property type="component" value="Unassembled WGS sequence"/>
</dbReference>
<evidence type="ECO:0000313" key="3">
    <source>
        <dbReference type="Proteomes" id="UP000324629"/>
    </source>
</evidence>
<evidence type="ECO:0000256" key="1">
    <source>
        <dbReference type="SAM" id="MobiDB-lite"/>
    </source>
</evidence>
<evidence type="ECO:0000313" key="2">
    <source>
        <dbReference type="EMBL" id="KAA3675338.1"/>
    </source>
</evidence>
<accession>A0A5J4NJ18</accession>
<reference evidence="2 3" key="1">
    <citation type="journal article" date="2019" name="Gigascience">
        <title>Whole-genome sequence of the oriental lung fluke Paragonimus westermani.</title>
        <authorList>
            <person name="Oey H."/>
            <person name="Zakrzewski M."/>
            <person name="Narain K."/>
            <person name="Devi K.R."/>
            <person name="Agatsuma T."/>
            <person name="Nawaratna S."/>
            <person name="Gobert G.N."/>
            <person name="Jones M.K."/>
            <person name="Ragan M.A."/>
            <person name="McManus D.P."/>
            <person name="Krause L."/>
        </authorList>
    </citation>
    <scope>NUCLEOTIDE SEQUENCE [LARGE SCALE GENOMIC DNA]</scope>
    <source>
        <strain evidence="2 3">IND2009</strain>
    </source>
</reference>
<gene>
    <name evidence="2" type="ORF">DEA37_0000077</name>
</gene>
<protein>
    <submittedName>
        <fullName evidence="2">Uncharacterized protein</fullName>
    </submittedName>
</protein>
<keyword evidence="3" id="KW-1185">Reference proteome</keyword>